<dbReference type="InterPro" id="IPR036259">
    <property type="entry name" value="MFS_trans_sf"/>
</dbReference>
<dbReference type="SUPFAM" id="SSF103473">
    <property type="entry name" value="MFS general substrate transporter"/>
    <property type="match status" value="1"/>
</dbReference>
<feature type="transmembrane region" description="Helical" evidence="7">
    <location>
        <begin position="59"/>
        <end position="83"/>
    </location>
</feature>
<feature type="transmembrane region" description="Helical" evidence="7">
    <location>
        <begin position="360"/>
        <end position="382"/>
    </location>
</feature>
<evidence type="ECO:0000256" key="3">
    <source>
        <dbReference type="ARBA" id="ARBA00022692"/>
    </source>
</evidence>
<evidence type="ECO:0000256" key="5">
    <source>
        <dbReference type="ARBA" id="ARBA00023136"/>
    </source>
</evidence>
<evidence type="ECO:0000256" key="6">
    <source>
        <dbReference type="ARBA" id="ARBA00044504"/>
    </source>
</evidence>
<sequence length="481" mass="52724">MGCLTLASGGWVSNLIVYLIEEFNIKSINAAKIYNFVNGSITMFPIVGAVIADSFAGCFSVIWLSSLISLLGILFLVLTASINHLRPPTCENGSNPCKYPSELQFAVLYLGLALASLGSAGTRFTIAPMGADQFDSPKHQGVFFNWYIFTMYTATIISSTAIVYVQDNVSWVWGFSLCVVANVVGFVVFLSGARFYRRVKPRGSPFKSLARVFVGAISKRRVVVSDNSEDYYHGMCKDPKKTAPEKPTQFFRTSGDTTPDGSIANPWTLTTVQEVENLKSLTRISPLWSTGLFLCTPLAIQLSLSILQALTMDRHLGGSLFQVPAGSMPVFILISTSVCIFIIDRLLFPLWEKITETPLTLLQRVGIGHALTIISMAVSAVVESKRLKMARSGDLQMPAFCTSTAAVAMFIGIAFYISNALIDLVRRVTGWLPDDINNGRLDNVYWVCCVVGGLNFGYYIVCALLYKYQNGEETEDGCSKS</sequence>
<keyword evidence="3 7" id="KW-0812">Transmembrane</keyword>
<comment type="subcellular location">
    <subcellularLocation>
        <location evidence="1">Membrane</location>
        <topology evidence="1">Multi-pass membrane protein</topology>
    </subcellularLocation>
</comment>
<comment type="similarity">
    <text evidence="6">Belongs to the major facilitator superfamily. Phosphate:H(+) symporter (TC 2.A.1.9) family.</text>
</comment>
<keyword evidence="5 7" id="KW-0472">Membrane</keyword>
<dbReference type="GO" id="GO:0022857">
    <property type="term" value="F:transmembrane transporter activity"/>
    <property type="evidence" value="ECO:0007669"/>
    <property type="project" value="InterPro"/>
</dbReference>
<feature type="transmembrane region" description="Helical" evidence="7">
    <location>
        <begin position="443"/>
        <end position="466"/>
    </location>
</feature>
<comment type="similarity">
    <text evidence="2">Belongs to the major facilitator superfamily. Proton-dependent oligopeptide transporter (POT/PTR) (TC 2.A.17) family.</text>
</comment>
<feature type="transmembrane region" description="Helical" evidence="7">
    <location>
        <begin position="330"/>
        <end position="348"/>
    </location>
</feature>
<reference evidence="8" key="1">
    <citation type="submission" date="2020-07" db="EMBL/GenBank/DDBJ databases">
        <title>Ethylene signaling mediates host invasion by parasitic plants.</title>
        <authorList>
            <person name="Yoshida S."/>
        </authorList>
    </citation>
    <scope>NUCLEOTIDE SEQUENCE</scope>
    <source>
        <strain evidence="8">Okayama</strain>
    </source>
</reference>
<evidence type="ECO:0000256" key="7">
    <source>
        <dbReference type="SAM" id="Phobius"/>
    </source>
</evidence>
<feature type="transmembrane region" description="Helical" evidence="7">
    <location>
        <begin position="287"/>
        <end position="310"/>
    </location>
</feature>
<protein>
    <recommendedName>
        <fullName evidence="10">Solute carrier family 15 member 5</fullName>
    </recommendedName>
</protein>
<comment type="caution">
    <text evidence="8">The sequence shown here is derived from an EMBL/GenBank/DDBJ whole genome shotgun (WGS) entry which is preliminary data.</text>
</comment>
<dbReference type="PANTHER" id="PTHR11654">
    <property type="entry name" value="OLIGOPEPTIDE TRANSPORTER-RELATED"/>
    <property type="match status" value="1"/>
</dbReference>
<keyword evidence="9" id="KW-1185">Reference proteome</keyword>
<feature type="transmembrane region" description="Helical" evidence="7">
    <location>
        <begin position="33"/>
        <end position="52"/>
    </location>
</feature>
<dbReference type="EMBL" id="BMAC01000367">
    <property type="protein sequence ID" value="GFP94842.1"/>
    <property type="molecule type" value="Genomic_DNA"/>
</dbReference>
<name>A0A830C9H0_9LAMI</name>
<keyword evidence="4 7" id="KW-1133">Transmembrane helix</keyword>
<feature type="transmembrane region" description="Helical" evidence="7">
    <location>
        <begin position="171"/>
        <end position="193"/>
    </location>
</feature>
<evidence type="ECO:0000256" key="4">
    <source>
        <dbReference type="ARBA" id="ARBA00022989"/>
    </source>
</evidence>
<dbReference type="Pfam" id="PF00854">
    <property type="entry name" value="PTR2"/>
    <property type="match status" value="1"/>
</dbReference>
<dbReference type="AlphaFoldDB" id="A0A830C9H0"/>
<evidence type="ECO:0000256" key="2">
    <source>
        <dbReference type="ARBA" id="ARBA00005982"/>
    </source>
</evidence>
<dbReference type="OrthoDB" id="8904098at2759"/>
<dbReference type="Proteomes" id="UP000653305">
    <property type="component" value="Unassembled WGS sequence"/>
</dbReference>
<evidence type="ECO:0008006" key="10">
    <source>
        <dbReference type="Google" id="ProtNLM"/>
    </source>
</evidence>
<dbReference type="GO" id="GO:0016020">
    <property type="term" value="C:membrane"/>
    <property type="evidence" value="ECO:0007669"/>
    <property type="project" value="UniProtKB-SubCell"/>
</dbReference>
<organism evidence="8 9">
    <name type="scientific">Phtheirospermum japonicum</name>
    <dbReference type="NCBI Taxonomy" id="374723"/>
    <lineage>
        <taxon>Eukaryota</taxon>
        <taxon>Viridiplantae</taxon>
        <taxon>Streptophyta</taxon>
        <taxon>Embryophyta</taxon>
        <taxon>Tracheophyta</taxon>
        <taxon>Spermatophyta</taxon>
        <taxon>Magnoliopsida</taxon>
        <taxon>eudicotyledons</taxon>
        <taxon>Gunneridae</taxon>
        <taxon>Pentapetalae</taxon>
        <taxon>asterids</taxon>
        <taxon>lamiids</taxon>
        <taxon>Lamiales</taxon>
        <taxon>Orobanchaceae</taxon>
        <taxon>Orobanchaceae incertae sedis</taxon>
        <taxon>Phtheirospermum</taxon>
    </lineage>
</organism>
<evidence type="ECO:0000313" key="9">
    <source>
        <dbReference type="Proteomes" id="UP000653305"/>
    </source>
</evidence>
<feature type="transmembrane region" description="Helical" evidence="7">
    <location>
        <begin position="103"/>
        <end position="122"/>
    </location>
</feature>
<gene>
    <name evidence="8" type="ORF">PHJA_001628600</name>
</gene>
<dbReference type="InterPro" id="IPR000109">
    <property type="entry name" value="POT_fam"/>
</dbReference>
<feature type="transmembrane region" description="Helical" evidence="7">
    <location>
        <begin position="143"/>
        <end position="165"/>
    </location>
</feature>
<evidence type="ECO:0000256" key="1">
    <source>
        <dbReference type="ARBA" id="ARBA00004141"/>
    </source>
</evidence>
<feature type="transmembrane region" description="Helical" evidence="7">
    <location>
        <begin position="402"/>
        <end position="422"/>
    </location>
</feature>
<dbReference type="Gene3D" id="1.20.1250.20">
    <property type="entry name" value="MFS general substrate transporter like domains"/>
    <property type="match status" value="1"/>
</dbReference>
<evidence type="ECO:0000313" key="8">
    <source>
        <dbReference type="EMBL" id="GFP94842.1"/>
    </source>
</evidence>
<proteinExistence type="inferred from homology"/>
<accession>A0A830C9H0</accession>